<dbReference type="InterPro" id="IPR011009">
    <property type="entry name" value="Kinase-like_dom_sf"/>
</dbReference>
<proteinExistence type="predicted"/>
<feature type="compositionally biased region" description="Acidic residues" evidence="1">
    <location>
        <begin position="47"/>
        <end position="71"/>
    </location>
</feature>
<protein>
    <submittedName>
        <fullName evidence="2">Uncharacterized protein</fullName>
    </submittedName>
</protein>
<feature type="region of interest" description="Disordered" evidence="1">
    <location>
        <begin position="1"/>
        <end position="71"/>
    </location>
</feature>
<evidence type="ECO:0000313" key="3">
    <source>
        <dbReference type="Proteomes" id="UP000507470"/>
    </source>
</evidence>
<dbReference type="AlphaFoldDB" id="A0A6J8EHV5"/>
<name>A0A6J8EHV5_MYTCO</name>
<evidence type="ECO:0000313" key="2">
    <source>
        <dbReference type="EMBL" id="CAC5419175.1"/>
    </source>
</evidence>
<organism evidence="2 3">
    <name type="scientific">Mytilus coruscus</name>
    <name type="common">Sea mussel</name>
    <dbReference type="NCBI Taxonomy" id="42192"/>
    <lineage>
        <taxon>Eukaryota</taxon>
        <taxon>Metazoa</taxon>
        <taxon>Spiralia</taxon>
        <taxon>Lophotrochozoa</taxon>
        <taxon>Mollusca</taxon>
        <taxon>Bivalvia</taxon>
        <taxon>Autobranchia</taxon>
        <taxon>Pteriomorphia</taxon>
        <taxon>Mytilida</taxon>
        <taxon>Mytiloidea</taxon>
        <taxon>Mytilidae</taxon>
        <taxon>Mytilinae</taxon>
        <taxon>Mytilus</taxon>
    </lineage>
</organism>
<reference evidence="2 3" key="1">
    <citation type="submission" date="2020-06" db="EMBL/GenBank/DDBJ databases">
        <authorList>
            <person name="Li R."/>
            <person name="Bekaert M."/>
        </authorList>
    </citation>
    <scope>NUCLEOTIDE SEQUENCE [LARGE SCALE GENOMIC DNA]</scope>
    <source>
        <strain evidence="3">wild</strain>
    </source>
</reference>
<dbReference type="OrthoDB" id="6432758at2759"/>
<accession>A0A6J8EHV5</accession>
<dbReference type="Proteomes" id="UP000507470">
    <property type="component" value="Unassembled WGS sequence"/>
</dbReference>
<sequence length="155" mass="18453">MAENKTFTEEETWTYSCKQQETENSENYELKNKGGNQKKNSDHNNYEDCDEDGDKACDDEEENECDEDEENDCDWMTKEEEERKIIQCLKDVVVRCTHANPKKRPTSYEVLDMLYKVYEPPKEPWSVRNFCQYVCQAENYEDYEDSTMDTPAQDK</sequence>
<keyword evidence="3" id="KW-1185">Reference proteome</keyword>
<evidence type="ECO:0000256" key="1">
    <source>
        <dbReference type="SAM" id="MobiDB-lite"/>
    </source>
</evidence>
<gene>
    <name evidence="2" type="ORF">MCOR_51554</name>
</gene>
<dbReference type="SUPFAM" id="SSF56112">
    <property type="entry name" value="Protein kinase-like (PK-like)"/>
    <property type="match status" value="1"/>
</dbReference>
<dbReference type="EMBL" id="CACVKT020009002">
    <property type="protein sequence ID" value="CAC5419175.1"/>
    <property type="molecule type" value="Genomic_DNA"/>
</dbReference>